<gene>
    <name evidence="2" type="primary">LOC123522480</name>
</gene>
<dbReference type="RefSeq" id="XP_045152986.1">
    <property type="nucleotide sequence ID" value="XM_045297051.1"/>
</dbReference>
<accession>A0AC55DMN5</accession>
<evidence type="ECO:0000313" key="2">
    <source>
        <dbReference type="RefSeq" id="XP_045152986.1"/>
    </source>
</evidence>
<proteinExistence type="predicted"/>
<organism evidence="1 2">
    <name type="scientific">Echinops telfairi</name>
    <name type="common">Lesser hedgehog tenrec</name>
    <dbReference type="NCBI Taxonomy" id="9371"/>
    <lineage>
        <taxon>Eukaryota</taxon>
        <taxon>Metazoa</taxon>
        <taxon>Chordata</taxon>
        <taxon>Craniata</taxon>
        <taxon>Vertebrata</taxon>
        <taxon>Euteleostomi</taxon>
        <taxon>Mammalia</taxon>
        <taxon>Eutheria</taxon>
        <taxon>Afrotheria</taxon>
        <taxon>Tenrecidae</taxon>
        <taxon>Tenrecinae</taxon>
        <taxon>Echinops</taxon>
    </lineage>
</organism>
<dbReference type="Proteomes" id="UP000694863">
    <property type="component" value="Unplaced"/>
</dbReference>
<reference evidence="2" key="1">
    <citation type="submission" date="2025-08" db="UniProtKB">
        <authorList>
            <consortium name="RefSeq"/>
        </authorList>
    </citation>
    <scope>IDENTIFICATION</scope>
</reference>
<keyword evidence="1" id="KW-1185">Reference proteome</keyword>
<evidence type="ECO:0000313" key="1">
    <source>
        <dbReference type="Proteomes" id="UP000694863"/>
    </source>
</evidence>
<name>A0AC55DMN5_ECHTE</name>
<protein>
    <submittedName>
        <fullName evidence="2">Oocyte-secreted protein 3-like</fullName>
    </submittedName>
</protein>
<sequence>MDMFLVWLQCTYFTFHVAVKRTLFSEEEILDPRELFLGSYCPATEVDEEKLIFEYPNNWCSIRSSFFTYGFILRSELRYQPRNRVNHAEILLECVVSRTHLAPDGSWFMVRRNYCDSCRATLNQDNQLPGAGGPQNHSAGQQPFGSAPEPQNRRLSDFPSYNITCF</sequence>